<name>A0A830F0C6_9EURY</name>
<dbReference type="RefSeq" id="WP_188977866.1">
    <property type="nucleotide sequence ID" value="NZ_BMPD01000003.1"/>
</dbReference>
<dbReference type="AlphaFoldDB" id="A0A830F0C6"/>
<reference evidence="2" key="2">
    <citation type="submission" date="2020-09" db="EMBL/GenBank/DDBJ databases">
        <authorList>
            <person name="Sun Q."/>
            <person name="Ohkuma M."/>
        </authorList>
    </citation>
    <scope>NUCLEOTIDE SEQUENCE</scope>
    <source>
        <strain evidence="2">JCM 19018</strain>
    </source>
</reference>
<evidence type="ECO:0000313" key="3">
    <source>
        <dbReference type="Proteomes" id="UP000614221"/>
    </source>
</evidence>
<organism evidence="2 3">
    <name type="scientific">Haloarcula sebkhae</name>
    <dbReference type="NCBI Taxonomy" id="932660"/>
    <lineage>
        <taxon>Archaea</taxon>
        <taxon>Methanobacteriati</taxon>
        <taxon>Methanobacteriota</taxon>
        <taxon>Stenosarchaea group</taxon>
        <taxon>Halobacteria</taxon>
        <taxon>Halobacteriales</taxon>
        <taxon>Haloarculaceae</taxon>
        <taxon>Haloarcula</taxon>
    </lineage>
</organism>
<dbReference type="EMBL" id="BMPD01000003">
    <property type="protein sequence ID" value="GGK69458.1"/>
    <property type="molecule type" value="Genomic_DNA"/>
</dbReference>
<feature type="region of interest" description="Disordered" evidence="1">
    <location>
        <begin position="1"/>
        <end position="22"/>
    </location>
</feature>
<accession>A0A830F0C6</accession>
<dbReference type="Proteomes" id="UP000614221">
    <property type="component" value="Unassembled WGS sequence"/>
</dbReference>
<dbReference type="OrthoDB" id="304501at2157"/>
<evidence type="ECO:0000313" key="2">
    <source>
        <dbReference type="EMBL" id="GGK69458.1"/>
    </source>
</evidence>
<reference evidence="2" key="1">
    <citation type="journal article" date="2014" name="Int. J. Syst. Evol. Microbiol.">
        <title>Complete genome sequence of Corynebacterium casei LMG S-19264T (=DSM 44701T), isolated from a smear-ripened cheese.</title>
        <authorList>
            <consortium name="US DOE Joint Genome Institute (JGI-PGF)"/>
            <person name="Walter F."/>
            <person name="Albersmeier A."/>
            <person name="Kalinowski J."/>
            <person name="Ruckert C."/>
        </authorList>
    </citation>
    <scope>NUCLEOTIDE SEQUENCE</scope>
    <source>
        <strain evidence="2">JCM 19018</strain>
    </source>
</reference>
<gene>
    <name evidence="2" type="ORF">GCM10009067_22070</name>
</gene>
<sequence length="206" mass="24354">MDRWIDPDETDPAQWRQTGPHDELRRGTEMISVAERAVQTAIPYQYEIKIHHTDNVADQFRTSEYEHARVTYNSSIDREKRIKLLTRGVLWGGDEDHQRFQVQYRRPPPPAETVPFGTYSAWSRYQYGSIEETDDGVTFTPADEELGESLRDLDWEAMFDPVQERLVELELVRNPAFAKYRLEQMDEWTTYRTRFRYDPDVFGVGP</sequence>
<comment type="caution">
    <text evidence="2">The sequence shown here is derived from an EMBL/GenBank/DDBJ whole genome shotgun (WGS) entry which is preliminary data.</text>
</comment>
<protein>
    <submittedName>
        <fullName evidence="2">Uncharacterized protein</fullName>
    </submittedName>
</protein>
<evidence type="ECO:0000256" key="1">
    <source>
        <dbReference type="SAM" id="MobiDB-lite"/>
    </source>
</evidence>
<proteinExistence type="predicted"/>